<organism evidence="1 2">
    <name type="scientific">candidate division CPR3 bacterium GW2011_GWF2_35_18</name>
    <dbReference type="NCBI Taxonomy" id="1618350"/>
    <lineage>
        <taxon>Bacteria</taxon>
        <taxon>Bacteria division CPR3</taxon>
    </lineage>
</organism>
<evidence type="ECO:0000313" key="1">
    <source>
        <dbReference type="EMBL" id="KKP70093.1"/>
    </source>
</evidence>
<dbReference type="Pfam" id="PF09536">
    <property type="entry name" value="DUF2378"/>
    <property type="match status" value="1"/>
</dbReference>
<dbReference type="InterPro" id="IPR011751">
    <property type="entry name" value="Mxa_paralog_2265"/>
</dbReference>
<accession>A0A0G0BL04</accession>
<reference evidence="1 2" key="1">
    <citation type="journal article" date="2015" name="Nature">
        <title>rRNA introns, odd ribosomes, and small enigmatic genomes across a large radiation of phyla.</title>
        <authorList>
            <person name="Brown C.T."/>
            <person name="Hug L.A."/>
            <person name="Thomas B.C."/>
            <person name="Sharon I."/>
            <person name="Castelle C.J."/>
            <person name="Singh A."/>
            <person name="Wilkins M.J."/>
            <person name="Williams K.H."/>
            <person name="Banfield J.F."/>
        </authorList>
    </citation>
    <scope>NUCLEOTIDE SEQUENCE [LARGE SCALE GENOMIC DNA]</scope>
</reference>
<dbReference type="Proteomes" id="UP000034581">
    <property type="component" value="Unassembled WGS sequence"/>
</dbReference>
<name>A0A0G0BL04_UNCC3</name>
<dbReference type="AlphaFoldDB" id="A0A0G0BL04"/>
<dbReference type="EMBL" id="LBQB01000001">
    <property type="protein sequence ID" value="KKP70093.1"/>
    <property type="molecule type" value="Genomic_DNA"/>
</dbReference>
<sequence length="185" mass="21358">MPQDLEKTESNITVKGIFIIPTIDEIKKRASEKEIAMLSKLIPNLKVSPFVSYPVLYQNESEKILCRILYGNYNYDAYLKFGRRSFNSFANSNIGKVMMSLFGNSPQKIIMNTQRLFDTVTKGIKIETKKISENKYSTRYYNDPYPLGGTEGVLYGGLEMLKLKNIDIKFIDHGNQDHEFIMSWQ</sequence>
<evidence type="ECO:0000313" key="2">
    <source>
        <dbReference type="Proteomes" id="UP000034581"/>
    </source>
</evidence>
<gene>
    <name evidence="1" type="ORF">UR67_C0001G0002</name>
</gene>
<protein>
    <submittedName>
        <fullName evidence="1">Uncharacterized protein</fullName>
    </submittedName>
</protein>
<proteinExistence type="predicted"/>
<dbReference type="NCBIfam" id="TIGR02265">
    <property type="entry name" value="Mxa_TIGR02265"/>
    <property type="match status" value="1"/>
</dbReference>
<comment type="caution">
    <text evidence="1">The sequence shown here is derived from an EMBL/GenBank/DDBJ whole genome shotgun (WGS) entry which is preliminary data.</text>
</comment>